<dbReference type="InterPro" id="IPR031552">
    <property type="entry name" value="ParE-like_toxin"/>
</dbReference>
<dbReference type="Pfam" id="PF15781">
    <property type="entry name" value="ParE-like_toxin"/>
    <property type="match status" value="1"/>
</dbReference>
<gene>
    <name evidence="1" type="ORF">G3385_12520</name>
</gene>
<sequence>MGGLSGNWSNGFKYAVTVYRVAYEIQENKVIPVLLYGTHNNFYELAENTRNFIRVDESASVEL</sequence>
<accession>A0A6B3Q8C8</accession>
<reference evidence="1" key="1">
    <citation type="submission" date="2020-02" db="EMBL/GenBank/DDBJ databases">
        <title>Draft Genome Sequences of Enterococcus faecium isolates derived from selected traditional Montenegrin brine cheese.</title>
        <authorList>
            <person name="Ruppitsch W."/>
            <person name="Nisic A."/>
            <person name="Allerberger F."/>
            <person name="Martinovic A."/>
        </authorList>
    </citation>
    <scope>NUCLEOTIDE SEQUENCE</scope>
    <source>
        <strain evidence="1">INF29</strain>
    </source>
</reference>
<comment type="caution">
    <text evidence="1">The sequence shown here is derived from an EMBL/GenBank/DDBJ whole genome shotgun (WGS) entry which is preliminary data.</text>
</comment>
<name>A0A6B3Q8C8_ENTFC</name>
<proteinExistence type="predicted"/>
<dbReference type="AlphaFoldDB" id="A0A6B3Q8C8"/>
<dbReference type="EMBL" id="JAAHCB010000226">
    <property type="protein sequence ID" value="NEU46573.1"/>
    <property type="molecule type" value="Genomic_DNA"/>
</dbReference>
<dbReference type="RefSeq" id="WP_080129784.1">
    <property type="nucleotide sequence ID" value="NZ_CAKMCF010000022.1"/>
</dbReference>
<protein>
    <submittedName>
        <fullName evidence="1">Addiction module toxin RelE</fullName>
    </submittedName>
</protein>
<evidence type="ECO:0000313" key="1">
    <source>
        <dbReference type="EMBL" id="NEU46573.1"/>
    </source>
</evidence>
<organism evidence="1">
    <name type="scientific">Enterococcus faecium</name>
    <name type="common">Streptococcus faecium</name>
    <dbReference type="NCBI Taxonomy" id="1352"/>
    <lineage>
        <taxon>Bacteria</taxon>
        <taxon>Bacillati</taxon>
        <taxon>Bacillota</taxon>
        <taxon>Bacilli</taxon>
        <taxon>Lactobacillales</taxon>
        <taxon>Enterococcaceae</taxon>
        <taxon>Enterococcus</taxon>
    </lineage>
</organism>